<dbReference type="Proteomes" id="UP000244090">
    <property type="component" value="Unassembled WGS sequence"/>
</dbReference>
<dbReference type="EMBL" id="QBKT01000006">
    <property type="protein sequence ID" value="PTX60463.1"/>
    <property type="molecule type" value="Genomic_DNA"/>
</dbReference>
<feature type="region of interest" description="Disordered" evidence="1">
    <location>
        <begin position="231"/>
        <end position="262"/>
    </location>
</feature>
<dbReference type="Pfam" id="PF22322">
    <property type="entry name" value="DUF6973"/>
    <property type="match status" value="1"/>
</dbReference>
<gene>
    <name evidence="3" type="ORF">C8N46_106107</name>
</gene>
<evidence type="ECO:0000259" key="2">
    <source>
        <dbReference type="Pfam" id="PF22322"/>
    </source>
</evidence>
<accession>A0A2T6BWM2</accession>
<sequence length="498" mass="56750">MKSKNFYVTFLLVLLLFWNCEKESSEQGIVDTQHKELAISVVGYEHFKAAHSNILAKIEKLTIENTKQKNTVSENNFYINKSKVQIIQQQNFTTYTFYVTRDSMLPSIVENYSYKEYNDGAYEQYLLKYHYTVDTNGEIFFDTSILEIEFIQGESLVSKNASDCVPQFVEVIDNLVCTYQSKCWGPGAGGHEVGDNCECQQAVTTCFPPGTTRCEYEYIWVYEGCDASGTLNNPDSDDSDTSGSSSGSDGSNDETQSIPLEDPTPIWQPIVDCINFGQLGQNDDTTIDSAIFEQLSLTVREYSAMQNFLQNNNCDENAQQTIIDFLEVHQDSPEISYEFYEEILIFEQDYRLQMSEEELSIFDSLSKKTQIKYLWSGYNAINKADELFPLPCERYNGKGDALRHTLWNALSTNRIGAALTYQLTTAHENQSFDYYHEYKEKEMDLFNNNIGINLGQLDMSVIEQEVVNALNNGSLKYLNNLNSNCRATNASQLIPTNQ</sequence>
<evidence type="ECO:0000313" key="4">
    <source>
        <dbReference type="Proteomes" id="UP000244090"/>
    </source>
</evidence>
<keyword evidence="4" id="KW-1185">Reference proteome</keyword>
<comment type="caution">
    <text evidence="3">The sequence shown here is derived from an EMBL/GenBank/DDBJ whole genome shotgun (WGS) entry which is preliminary data.</text>
</comment>
<name>A0A2T6BWM2_9FLAO</name>
<dbReference type="AlphaFoldDB" id="A0A2T6BWM2"/>
<evidence type="ECO:0000313" key="3">
    <source>
        <dbReference type="EMBL" id="PTX60463.1"/>
    </source>
</evidence>
<proteinExistence type="predicted"/>
<protein>
    <recommendedName>
        <fullName evidence="2">DUF6973 domain-containing protein</fullName>
    </recommendedName>
</protein>
<feature type="compositionally biased region" description="Low complexity" evidence="1">
    <location>
        <begin position="241"/>
        <end position="250"/>
    </location>
</feature>
<dbReference type="OrthoDB" id="1187707at2"/>
<reference evidence="3 4" key="1">
    <citation type="submission" date="2018-04" db="EMBL/GenBank/DDBJ databases">
        <title>Genomic Encyclopedia of Archaeal and Bacterial Type Strains, Phase II (KMG-II): from individual species to whole genera.</title>
        <authorList>
            <person name="Goeker M."/>
        </authorList>
    </citation>
    <scope>NUCLEOTIDE SEQUENCE [LARGE SCALE GENOMIC DNA]</scope>
    <source>
        <strain evidence="3 4">DSM 25731</strain>
    </source>
</reference>
<dbReference type="InterPro" id="IPR054246">
    <property type="entry name" value="DUF6973"/>
</dbReference>
<dbReference type="RefSeq" id="WP_108115408.1">
    <property type="nucleotide sequence ID" value="NZ_QBKT01000006.1"/>
</dbReference>
<organism evidence="3 4">
    <name type="scientific">Kordia periserrulae</name>
    <dbReference type="NCBI Taxonomy" id="701523"/>
    <lineage>
        <taxon>Bacteria</taxon>
        <taxon>Pseudomonadati</taxon>
        <taxon>Bacteroidota</taxon>
        <taxon>Flavobacteriia</taxon>
        <taxon>Flavobacteriales</taxon>
        <taxon>Flavobacteriaceae</taxon>
        <taxon>Kordia</taxon>
    </lineage>
</organism>
<evidence type="ECO:0000256" key="1">
    <source>
        <dbReference type="SAM" id="MobiDB-lite"/>
    </source>
</evidence>
<feature type="domain" description="DUF6973" evidence="2">
    <location>
        <begin position="373"/>
        <end position="470"/>
    </location>
</feature>